<organism evidence="2 3">
    <name type="scientific">Microlunatus sagamiharensis</name>
    <dbReference type="NCBI Taxonomy" id="546874"/>
    <lineage>
        <taxon>Bacteria</taxon>
        <taxon>Bacillati</taxon>
        <taxon>Actinomycetota</taxon>
        <taxon>Actinomycetes</taxon>
        <taxon>Propionibacteriales</taxon>
        <taxon>Propionibacteriaceae</taxon>
        <taxon>Microlunatus</taxon>
    </lineage>
</organism>
<evidence type="ECO:0000313" key="3">
    <source>
        <dbReference type="Proteomes" id="UP000198825"/>
    </source>
</evidence>
<sequence>MGAPSTLRSARPGERWVVRVRRPDGSATDLVGWLLDADGRTLRLQGPLDPTSDDEAPVWAVALDDVVVARRAPQARGGPAPSRTAPDLLEHLAVEAWAVDLEPLGGWWLRSASGFTGRANSCLAVGDPGLPVAEAAARVRAYAAAHAIPPLAQVVTGSTEDAALQELGWRETYVATDVLAVRLADLLGDHEPDPRVAVDEELTPSWRATYDSYRPHDTDPALVTRLLEGRAPRAYGSVGTEEGLVAVGRGHLSGGWLGVAALWTRPDHRRQGLATAVMYGLGRWAARRDARWCYLQVDAANAGAHAAYERLGFTLHHRYRYLAPAAD</sequence>
<dbReference type="OrthoDB" id="9775595at2"/>
<dbReference type="Proteomes" id="UP000198825">
    <property type="component" value="Chromosome I"/>
</dbReference>
<protein>
    <submittedName>
        <fullName evidence="2">Acetyltransferase (GNAT) family protein</fullName>
    </submittedName>
</protein>
<dbReference type="PROSITE" id="PS51186">
    <property type="entry name" value="GNAT"/>
    <property type="match status" value="1"/>
</dbReference>
<dbReference type="InterPro" id="IPR056935">
    <property type="entry name" value="Rv0428c-like_C"/>
</dbReference>
<gene>
    <name evidence="2" type="ORF">SAMN04488544_2695</name>
</gene>
<proteinExistence type="predicted"/>
<dbReference type="Gene3D" id="3.40.630.30">
    <property type="match status" value="1"/>
</dbReference>
<dbReference type="CDD" id="cd04301">
    <property type="entry name" value="NAT_SF"/>
    <property type="match status" value="1"/>
</dbReference>
<evidence type="ECO:0000259" key="1">
    <source>
        <dbReference type="PROSITE" id="PS51186"/>
    </source>
</evidence>
<dbReference type="InterPro" id="IPR000182">
    <property type="entry name" value="GNAT_dom"/>
</dbReference>
<dbReference type="PANTHER" id="PTHR43072:SF60">
    <property type="entry name" value="L-2,4-DIAMINOBUTYRIC ACID ACETYLTRANSFERASE"/>
    <property type="match status" value="1"/>
</dbReference>
<dbReference type="InterPro" id="IPR016181">
    <property type="entry name" value="Acyl_CoA_acyltransferase"/>
</dbReference>
<dbReference type="EMBL" id="LT629799">
    <property type="protein sequence ID" value="SDU96564.1"/>
    <property type="molecule type" value="Genomic_DNA"/>
</dbReference>
<dbReference type="AlphaFoldDB" id="A0A1H2MTY3"/>
<evidence type="ECO:0000313" key="2">
    <source>
        <dbReference type="EMBL" id="SDU96564.1"/>
    </source>
</evidence>
<dbReference type="RefSeq" id="WP_157719972.1">
    <property type="nucleotide sequence ID" value="NZ_LT629799.1"/>
</dbReference>
<accession>A0A1H2MTY3</accession>
<keyword evidence="2" id="KW-0808">Transferase</keyword>
<feature type="domain" description="N-acetyltransferase" evidence="1">
    <location>
        <begin position="193"/>
        <end position="327"/>
    </location>
</feature>
<dbReference type="STRING" id="546874.SAMN04488544_2695"/>
<name>A0A1H2MTY3_9ACTN</name>
<dbReference type="GO" id="GO:0016747">
    <property type="term" value="F:acyltransferase activity, transferring groups other than amino-acyl groups"/>
    <property type="evidence" value="ECO:0007669"/>
    <property type="project" value="InterPro"/>
</dbReference>
<dbReference type="SUPFAM" id="SSF55729">
    <property type="entry name" value="Acyl-CoA N-acyltransferases (Nat)"/>
    <property type="match status" value="1"/>
</dbReference>
<keyword evidence="3" id="KW-1185">Reference proteome</keyword>
<reference evidence="3" key="1">
    <citation type="submission" date="2016-10" db="EMBL/GenBank/DDBJ databases">
        <authorList>
            <person name="Varghese N."/>
            <person name="Submissions S."/>
        </authorList>
    </citation>
    <scope>NUCLEOTIDE SEQUENCE [LARGE SCALE GENOMIC DNA]</scope>
    <source>
        <strain evidence="3">DSM 21743</strain>
    </source>
</reference>
<dbReference type="PANTHER" id="PTHR43072">
    <property type="entry name" value="N-ACETYLTRANSFERASE"/>
    <property type="match status" value="1"/>
</dbReference>
<dbReference type="Pfam" id="PF24553">
    <property type="entry name" value="Rv0428c_C"/>
    <property type="match status" value="1"/>
</dbReference>